<dbReference type="GO" id="GO:0099078">
    <property type="term" value="C:BORC complex"/>
    <property type="evidence" value="ECO:0007669"/>
    <property type="project" value="TreeGrafter"/>
</dbReference>
<dbReference type="OrthoDB" id="5567844at2759"/>
<dbReference type="EnsemblMetazoa" id="XM_022793811">
    <property type="protein sequence ID" value="XP_022649546"/>
    <property type="gene ID" value="LOC111245440"/>
</dbReference>
<proteinExistence type="inferred from homology"/>
<dbReference type="InParanoid" id="A0A7M7JBD1"/>
<dbReference type="Proteomes" id="UP000594260">
    <property type="component" value="Unplaced"/>
</dbReference>
<dbReference type="RefSeq" id="XP_022649546.1">
    <property type="nucleotide sequence ID" value="XM_022793811.1"/>
</dbReference>
<dbReference type="OMA" id="HAAKNFA"/>
<name>A0A7M7JBD1_VARDE</name>
<keyword evidence="4" id="KW-0472">Membrane</keyword>
<comment type="similarity">
    <text evidence="2">Belongs to the BORCS7 family.</text>
</comment>
<organism evidence="6 7">
    <name type="scientific">Varroa destructor</name>
    <name type="common">Honeybee mite</name>
    <dbReference type="NCBI Taxonomy" id="109461"/>
    <lineage>
        <taxon>Eukaryota</taxon>
        <taxon>Metazoa</taxon>
        <taxon>Ecdysozoa</taxon>
        <taxon>Arthropoda</taxon>
        <taxon>Chelicerata</taxon>
        <taxon>Arachnida</taxon>
        <taxon>Acari</taxon>
        <taxon>Parasitiformes</taxon>
        <taxon>Mesostigmata</taxon>
        <taxon>Gamasina</taxon>
        <taxon>Dermanyssoidea</taxon>
        <taxon>Varroidae</taxon>
        <taxon>Varroa</taxon>
    </lineage>
</organism>
<dbReference type="GeneID" id="111245440"/>
<protein>
    <recommendedName>
        <fullName evidence="3">BLOC-1-related complex subunit 7</fullName>
    </recommendedName>
</protein>
<dbReference type="FunCoup" id="A0A7M7JBD1">
    <property type="interactions" value="37"/>
</dbReference>
<dbReference type="KEGG" id="vde:111245440"/>
<dbReference type="PANTHER" id="PTHR31397">
    <property type="entry name" value="BLOC-1-RELATED COMPLEX SUBUNIT 7 BORSC7"/>
    <property type="match status" value="1"/>
</dbReference>
<accession>A0A7M7JBD1</accession>
<dbReference type="AlphaFoldDB" id="A0A7M7JBD1"/>
<dbReference type="Pfam" id="PF16088">
    <property type="entry name" value="BORCS7"/>
    <property type="match status" value="1"/>
</dbReference>
<evidence type="ECO:0000313" key="7">
    <source>
        <dbReference type="Proteomes" id="UP000594260"/>
    </source>
</evidence>
<dbReference type="PANTHER" id="PTHR31397:SF1">
    <property type="entry name" value="BLOC-1-RELATED COMPLEX SUBUNIT 7"/>
    <property type="match status" value="1"/>
</dbReference>
<sequence>MATAVMSTPTAAKVLFEDSKFHLTERVQSNVNGLGLLARQVLKGARSQQTLGQAAKNFAAQDSTIYNSEINLSKMQTLVASMQIQTTALQKHVHMIPALKKQMEQMNL</sequence>
<evidence type="ECO:0000256" key="5">
    <source>
        <dbReference type="ARBA" id="ARBA00023228"/>
    </source>
</evidence>
<comment type="subcellular location">
    <subcellularLocation>
        <location evidence="1">Lysosome membrane</location>
    </subcellularLocation>
</comment>
<evidence type="ECO:0000313" key="6">
    <source>
        <dbReference type="EnsemblMetazoa" id="XP_022649546"/>
    </source>
</evidence>
<dbReference type="GO" id="GO:0005765">
    <property type="term" value="C:lysosomal membrane"/>
    <property type="evidence" value="ECO:0007669"/>
    <property type="project" value="UniProtKB-SubCell"/>
</dbReference>
<evidence type="ECO:0000256" key="1">
    <source>
        <dbReference type="ARBA" id="ARBA00004656"/>
    </source>
</evidence>
<keyword evidence="5" id="KW-0458">Lysosome</keyword>
<evidence type="ECO:0000256" key="4">
    <source>
        <dbReference type="ARBA" id="ARBA00023136"/>
    </source>
</evidence>
<dbReference type="InterPro" id="IPR032143">
    <property type="entry name" value="BORCS7"/>
</dbReference>
<evidence type="ECO:0000256" key="3">
    <source>
        <dbReference type="ARBA" id="ARBA00022295"/>
    </source>
</evidence>
<dbReference type="CTD" id="119032"/>
<evidence type="ECO:0000256" key="2">
    <source>
        <dbReference type="ARBA" id="ARBA00005433"/>
    </source>
</evidence>
<reference evidence="6" key="1">
    <citation type="submission" date="2021-01" db="UniProtKB">
        <authorList>
            <consortium name="EnsemblMetazoa"/>
        </authorList>
    </citation>
    <scope>IDENTIFICATION</scope>
</reference>
<keyword evidence="7" id="KW-1185">Reference proteome</keyword>